<feature type="signal peptide" evidence="1">
    <location>
        <begin position="1"/>
        <end position="21"/>
    </location>
</feature>
<dbReference type="InterPro" id="IPR029562">
    <property type="entry name" value="Chemerin"/>
</dbReference>
<gene>
    <name evidence="3 4" type="primary">LOC116411653</name>
</gene>
<reference evidence="3" key="1">
    <citation type="submission" date="2025-08" db="UniProtKB">
        <authorList>
            <consortium name="RefSeq"/>
        </authorList>
    </citation>
    <scope>IDENTIFICATION</scope>
    <source>
        <strain evidence="3">Nigerian</strain>
        <tissue evidence="3">Liver and blood</tissue>
    </source>
</reference>
<evidence type="ECO:0000313" key="4">
    <source>
        <dbReference type="Xenbase" id="XB-GENE-29097467"/>
    </source>
</evidence>
<dbReference type="InterPro" id="IPR046350">
    <property type="entry name" value="Cystatin_sf"/>
</dbReference>
<dbReference type="PANTHER" id="PTHR15106:SF3">
    <property type="entry name" value="RETINOIC ACID RECEPTOR RESPONDER PROTEIN 2"/>
    <property type="match status" value="1"/>
</dbReference>
<name>A0A8J1JQU4_XENTR</name>
<dbReference type="RefSeq" id="XP_031760259.1">
    <property type="nucleotide sequence ID" value="XM_031904399.1"/>
</dbReference>
<sequence>MELGRSWFLLVTVGLLGGAQAQVPLAELSDLQNKAVTLAAENLHSKTFVNKRFQIFSVLEAEQGDYSAGIFVRLNLLKKQTDCPKTQWEGRECRAVNNGRVFDCSVCAKYEYDSHALLTSFIDCVLSNHVNPPIPGGGIT</sequence>
<dbReference type="AGR" id="Xenbase:XB-GENE-29097467"/>
<keyword evidence="1" id="KW-0732">Signal</keyword>
<feature type="chain" id="PRO_5035151839" evidence="1">
    <location>
        <begin position="22"/>
        <end position="140"/>
    </location>
</feature>
<dbReference type="GO" id="GO:0050994">
    <property type="term" value="P:regulation of lipid catabolic process"/>
    <property type="evidence" value="ECO:0007669"/>
    <property type="project" value="InterPro"/>
</dbReference>
<evidence type="ECO:0000313" key="3">
    <source>
        <dbReference type="RefSeq" id="XP_031760259.1"/>
    </source>
</evidence>
<dbReference type="GeneID" id="116411653"/>
<proteinExistence type="predicted"/>
<evidence type="ECO:0000256" key="1">
    <source>
        <dbReference type="SAM" id="SignalP"/>
    </source>
</evidence>
<dbReference type="Proteomes" id="UP000008143">
    <property type="component" value="Chromosome 6"/>
</dbReference>
<evidence type="ECO:0000313" key="2">
    <source>
        <dbReference type="Proteomes" id="UP000008143"/>
    </source>
</evidence>
<organism evidence="2 3">
    <name type="scientific">Xenopus tropicalis</name>
    <name type="common">Western clawed frog</name>
    <name type="synonym">Silurana tropicalis</name>
    <dbReference type="NCBI Taxonomy" id="8364"/>
    <lineage>
        <taxon>Eukaryota</taxon>
        <taxon>Metazoa</taxon>
        <taxon>Chordata</taxon>
        <taxon>Craniata</taxon>
        <taxon>Vertebrata</taxon>
        <taxon>Euteleostomi</taxon>
        <taxon>Amphibia</taxon>
        <taxon>Batrachia</taxon>
        <taxon>Anura</taxon>
        <taxon>Pipoidea</taxon>
        <taxon>Pipidae</taxon>
        <taxon>Xenopodinae</taxon>
        <taxon>Xenopus</taxon>
        <taxon>Silurana</taxon>
    </lineage>
</organism>
<dbReference type="Gene3D" id="3.10.450.10">
    <property type="match status" value="1"/>
</dbReference>
<dbReference type="AlphaFoldDB" id="A0A8J1JQU4"/>
<dbReference type="Xenbase" id="XB-GENE-29097467">
    <property type="gene designation" value="LOC116411653"/>
</dbReference>
<dbReference type="GO" id="GO:0005102">
    <property type="term" value="F:signaling receptor binding"/>
    <property type="evidence" value="ECO:0007669"/>
    <property type="project" value="InterPro"/>
</dbReference>
<dbReference type="SUPFAM" id="SSF54403">
    <property type="entry name" value="Cystatin/monellin"/>
    <property type="match status" value="1"/>
</dbReference>
<dbReference type="GO" id="GO:0006954">
    <property type="term" value="P:inflammatory response"/>
    <property type="evidence" value="ECO:0007669"/>
    <property type="project" value="InterPro"/>
</dbReference>
<dbReference type="PANTHER" id="PTHR15106">
    <property type="entry name" value="RETINOIC ACID RECEPTOR RESPONDER PROTEIN 2"/>
    <property type="match status" value="1"/>
</dbReference>
<keyword evidence="2" id="KW-1185">Reference proteome</keyword>
<accession>A0A8J1JQU4</accession>
<protein>
    <submittedName>
        <fullName evidence="3">Retinoic acid receptor responder protein 2-like isoform X2</fullName>
    </submittedName>
</protein>